<evidence type="ECO:0000313" key="3">
    <source>
        <dbReference type="EMBL" id="RDI54803.1"/>
    </source>
</evidence>
<gene>
    <name evidence="3" type="ORF">DFR66_107135</name>
    <name evidence="4" type="ORF">IQ02_01575</name>
</gene>
<dbReference type="AlphaFoldDB" id="A0A562PRU7"/>
<reference evidence="4 6" key="1">
    <citation type="journal article" date="2015" name="Stand. Genomic Sci.">
        <title>Genomic Encyclopedia of Bacterial and Archaeal Type Strains, Phase III: the genomes of soil and plant-associated and newly described type strains.</title>
        <authorList>
            <person name="Whitman W.B."/>
            <person name="Woyke T."/>
            <person name="Klenk H.P."/>
            <person name="Zhou Y."/>
            <person name="Lilburn T.G."/>
            <person name="Beck B.J."/>
            <person name="De Vos P."/>
            <person name="Vandamme P."/>
            <person name="Eisen J.A."/>
            <person name="Garrity G."/>
            <person name="Hugenholtz P."/>
            <person name="Kyrpides N.C."/>
        </authorList>
    </citation>
    <scope>NUCLEOTIDE SEQUENCE [LARGE SCALE GENOMIC DNA]</scope>
    <source>
        <strain evidence="4 6">CGMCC 1.5380</strain>
    </source>
</reference>
<proteinExistence type="predicted"/>
<evidence type="ECO:0000259" key="2">
    <source>
        <dbReference type="Pfam" id="PF19335"/>
    </source>
</evidence>
<feature type="region of interest" description="Disordered" evidence="1">
    <location>
        <begin position="22"/>
        <end position="52"/>
    </location>
</feature>
<evidence type="ECO:0000313" key="4">
    <source>
        <dbReference type="EMBL" id="TWI47129.1"/>
    </source>
</evidence>
<evidence type="ECO:0000256" key="1">
    <source>
        <dbReference type="SAM" id="MobiDB-lite"/>
    </source>
</evidence>
<name>A0A562PRU7_9FLAO</name>
<dbReference type="EMBL" id="VLKX01000007">
    <property type="protein sequence ID" value="TWI47129.1"/>
    <property type="molecule type" value="Genomic_DNA"/>
</dbReference>
<reference evidence="4" key="3">
    <citation type="submission" date="2019-07" db="EMBL/GenBank/DDBJ databases">
        <authorList>
            <person name="Whitman W."/>
            <person name="Huntemann M."/>
            <person name="Clum A."/>
            <person name="Pillay M."/>
            <person name="Palaniappan K."/>
            <person name="Varghese N."/>
            <person name="Mikhailova N."/>
            <person name="Stamatis D."/>
            <person name="Reddy T."/>
            <person name="Daum C."/>
            <person name="Shapiro N."/>
            <person name="Ivanova N."/>
            <person name="Kyrpides N."/>
            <person name="Woyke T."/>
        </authorList>
    </citation>
    <scope>NUCLEOTIDE SEQUENCE</scope>
    <source>
        <strain evidence="4">CGMCC 1.5380</strain>
    </source>
</reference>
<dbReference type="InterPro" id="IPR045800">
    <property type="entry name" value="HMBD"/>
</dbReference>
<evidence type="ECO:0000313" key="6">
    <source>
        <dbReference type="Proteomes" id="UP000321392"/>
    </source>
</evidence>
<dbReference type="Pfam" id="PF19335">
    <property type="entry name" value="HMBD"/>
    <property type="match status" value="1"/>
</dbReference>
<dbReference type="OrthoDB" id="894336at2"/>
<organism evidence="4 6">
    <name type="scientific">Flavobacterium glaciei</name>
    <dbReference type="NCBI Taxonomy" id="386300"/>
    <lineage>
        <taxon>Bacteria</taxon>
        <taxon>Pseudomonadati</taxon>
        <taxon>Bacteroidota</taxon>
        <taxon>Flavobacteriia</taxon>
        <taxon>Flavobacteriales</taxon>
        <taxon>Flavobacteriaceae</taxon>
        <taxon>Flavobacterium</taxon>
    </lineage>
</organism>
<sequence>MKKILFLALITATVMVSCNQKNNENTTNDSHMMDDNSTMMNTDSTKMMDNDSTMMSNDAEMMKNKAAVYACPMHPEVQGNLNDKCPKCGMKLTELVPENEVKSTK</sequence>
<dbReference type="RefSeq" id="WP_114754341.1">
    <property type="nucleotide sequence ID" value="NZ_QQBA01000007.1"/>
</dbReference>
<evidence type="ECO:0000313" key="5">
    <source>
        <dbReference type="Proteomes" id="UP000254518"/>
    </source>
</evidence>
<dbReference type="GO" id="GO:0046872">
    <property type="term" value="F:metal ion binding"/>
    <property type="evidence" value="ECO:0007669"/>
    <property type="project" value="InterPro"/>
</dbReference>
<dbReference type="Proteomes" id="UP000321392">
    <property type="component" value="Unassembled WGS sequence"/>
</dbReference>
<reference evidence="3 5" key="2">
    <citation type="submission" date="2018-07" db="EMBL/GenBank/DDBJ databases">
        <title>Genomic Encyclopedia of Type Strains, Phase IV (KMG-IV): sequencing the most valuable type-strain genomes for metagenomic binning, comparative biology and taxonomic classification.</title>
        <authorList>
            <person name="Goeker M."/>
        </authorList>
    </citation>
    <scope>NUCLEOTIDE SEQUENCE [LARGE SCALE GENOMIC DNA]</scope>
    <source>
        <strain evidence="3 5">DSM 19728</strain>
    </source>
</reference>
<dbReference type="PROSITE" id="PS51257">
    <property type="entry name" value="PROKAR_LIPOPROTEIN"/>
    <property type="match status" value="1"/>
</dbReference>
<comment type="caution">
    <text evidence="4">The sequence shown here is derived from an EMBL/GenBank/DDBJ whole genome shotgun (WGS) entry which is preliminary data.</text>
</comment>
<dbReference type="EMBL" id="QQBA01000007">
    <property type="protein sequence ID" value="RDI54803.1"/>
    <property type="molecule type" value="Genomic_DNA"/>
</dbReference>
<feature type="domain" description="Heavy metal binding" evidence="2">
    <location>
        <begin position="68"/>
        <end position="94"/>
    </location>
</feature>
<protein>
    <recommendedName>
        <fullName evidence="2">Heavy metal binding domain-containing protein</fullName>
    </recommendedName>
</protein>
<accession>A0A562PRU7</accession>
<keyword evidence="5" id="KW-1185">Reference proteome</keyword>
<feature type="compositionally biased region" description="Low complexity" evidence="1">
    <location>
        <begin position="35"/>
        <end position="52"/>
    </location>
</feature>
<dbReference type="Proteomes" id="UP000254518">
    <property type="component" value="Unassembled WGS sequence"/>
</dbReference>